<dbReference type="AlphaFoldDB" id="A0A642V4Q9"/>
<reference evidence="3 4" key="1">
    <citation type="submission" date="2019-07" db="EMBL/GenBank/DDBJ databases">
        <title>Genome assembly of two rare yeast pathogens: Diutina rugosa and Trichomonascus ciferrii.</title>
        <authorList>
            <person name="Mixao V."/>
            <person name="Saus E."/>
            <person name="Hansen A."/>
            <person name="Lass-Flor C."/>
            <person name="Gabaldon T."/>
        </authorList>
    </citation>
    <scope>NUCLEOTIDE SEQUENCE [LARGE SCALE GENOMIC DNA]</scope>
    <source>
        <strain evidence="3 4">CBS 613</strain>
    </source>
</reference>
<feature type="compositionally biased region" description="Low complexity" evidence="1">
    <location>
        <begin position="106"/>
        <end position="118"/>
    </location>
</feature>
<dbReference type="InterPro" id="IPR025974">
    <property type="entry name" value="Mif2/CENP-C_cupin"/>
</dbReference>
<evidence type="ECO:0000313" key="3">
    <source>
        <dbReference type="EMBL" id="KAA8907775.1"/>
    </source>
</evidence>
<dbReference type="EMBL" id="SWFT01000019">
    <property type="protein sequence ID" value="KAA8907775.1"/>
    <property type="molecule type" value="Genomic_DNA"/>
</dbReference>
<gene>
    <name evidence="3" type="ORF">DIURU_000462</name>
</gene>
<dbReference type="SUPFAM" id="SSF51182">
    <property type="entry name" value="RmlC-like cupins"/>
    <property type="match status" value="1"/>
</dbReference>
<accession>A0A642V4Q9</accession>
<feature type="region of interest" description="Disordered" evidence="1">
    <location>
        <begin position="1"/>
        <end position="83"/>
    </location>
</feature>
<sequence length="366" mass="39835">MEDLDEFFAQAEASITSSSKSGRPRKRVRLPQPPSSPAGDAESTAPPPGPQATPPSLPIQKPIPKPAAVSSGHESTKSNNYDPAHFTTIARKINFDNDNDHDEYSKLSPIISSASLPIRGDENSPLRSPLPIERNDAPASNIGAKRLGSAVHIENLKFRGRANPPQGGLFVRLDDDDDDDEILIYEPPPTQAPPPRKRTSSQTAPTLTSKPRSANNQQDSLRSMSGMGLETTLLPDAAPPTHGTGEIKLLSAPIYIPGEPQPIAYCASEGRKRQINDDVCLHSYWEHDNKSACGMMKISGIKPPRDSGEAYSYFVVLDGRVEVTVADVTFLVTPGCTFKVPSHTVYGLRSLEPSRVWYTQVRDDPR</sequence>
<keyword evidence="4" id="KW-1185">Reference proteome</keyword>
<dbReference type="Pfam" id="PF11699">
    <property type="entry name" value="CENP-C_C"/>
    <property type="match status" value="1"/>
</dbReference>
<comment type="caution">
    <text evidence="3">The sequence shown here is derived from an EMBL/GenBank/DDBJ whole genome shotgun (WGS) entry which is preliminary data.</text>
</comment>
<dbReference type="InterPro" id="IPR011051">
    <property type="entry name" value="RmlC_Cupin_sf"/>
</dbReference>
<name>A0A642V4Q9_DIURU</name>
<feature type="domain" description="Mif2/CENP-C cupin" evidence="2">
    <location>
        <begin position="294"/>
        <end position="350"/>
    </location>
</feature>
<feature type="region of interest" description="Disordered" evidence="1">
    <location>
        <begin position="179"/>
        <end position="220"/>
    </location>
</feature>
<dbReference type="VEuPathDB" id="FungiDB:DIURU_000462"/>
<dbReference type="OrthoDB" id="1939643at2759"/>
<dbReference type="Gene3D" id="2.60.120.10">
    <property type="entry name" value="Jelly Rolls"/>
    <property type="match status" value="1"/>
</dbReference>
<feature type="compositionally biased region" description="Pro residues" evidence="1">
    <location>
        <begin position="45"/>
        <end position="65"/>
    </location>
</feature>
<dbReference type="GeneID" id="54779115"/>
<proteinExistence type="predicted"/>
<organism evidence="3 4">
    <name type="scientific">Diutina rugosa</name>
    <name type="common">Yeast</name>
    <name type="synonym">Candida rugosa</name>
    <dbReference type="NCBI Taxonomy" id="5481"/>
    <lineage>
        <taxon>Eukaryota</taxon>
        <taxon>Fungi</taxon>
        <taxon>Dikarya</taxon>
        <taxon>Ascomycota</taxon>
        <taxon>Saccharomycotina</taxon>
        <taxon>Pichiomycetes</taxon>
        <taxon>Debaryomycetaceae</taxon>
        <taxon>Diutina</taxon>
    </lineage>
</organism>
<evidence type="ECO:0000256" key="1">
    <source>
        <dbReference type="SAM" id="MobiDB-lite"/>
    </source>
</evidence>
<evidence type="ECO:0000313" key="4">
    <source>
        <dbReference type="Proteomes" id="UP000449547"/>
    </source>
</evidence>
<evidence type="ECO:0000259" key="2">
    <source>
        <dbReference type="Pfam" id="PF11699"/>
    </source>
</evidence>
<dbReference type="Proteomes" id="UP000449547">
    <property type="component" value="Unassembled WGS sequence"/>
</dbReference>
<feature type="region of interest" description="Disordered" evidence="1">
    <location>
        <begin position="96"/>
        <end position="141"/>
    </location>
</feature>
<feature type="compositionally biased region" description="Polar residues" evidence="1">
    <location>
        <begin position="200"/>
        <end position="220"/>
    </location>
</feature>
<dbReference type="InterPro" id="IPR014710">
    <property type="entry name" value="RmlC-like_jellyroll"/>
</dbReference>
<protein>
    <recommendedName>
        <fullName evidence="2">Mif2/CENP-C cupin domain-containing protein</fullName>
    </recommendedName>
</protein>
<dbReference type="RefSeq" id="XP_034014781.1">
    <property type="nucleotide sequence ID" value="XM_034157513.1"/>
</dbReference>